<dbReference type="AlphaFoldDB" id="A0AAQ6AAB9"/>
<evidence type="ECO:0000313" key="1">
    <source>
        <dbReference type="Ensembl" id="ENSAOCP00000073661.1"/>
    </source>
</evidence>
<keyword evidence="2" id="KW-1185">Reference proteome</keyword>
<sequence>HYGSNVFEVQHHHSPFVKASLKLYPEKGGNGETKGRMREDTQSFTRVQPGWWNIKQHRVWLTAAGTRCSCLHFNR</sequence>
<name>A0AAQ6AAB9_AMPOC</name>
<reference evidence="1" key="3">
    <citation type="submission" date="2025-09" db="UniProtKB">
        <authorList>
            <consortium name="Ensembl"/>
        </authorList>
    </citation>
    <scope>IDENTIFICATION</scope>
</reference>
<protein>
    <submittedName>
        <fullName evidence="1">Uncharacterized protein</fullName>
    </submittedName>
</protein>
<dbReference type="Ensembl" id="ENSAOCT00000034745.1">
    <property type="protein sequence ID" value="ENSAOCP00000073661.1"/>
    <property type="gene ID" value="ENSAOCG00000027489.1"/>
</dbReference>
<organism evidence="1 2">
    <name type="scientific">Amphiprion ocellaris</name>
    <name type="common">Clown anemonefish</name>
    <dbReference type="NCBI Taxonomy" id="80972"/>
    <lineage>
        <taxon>Eukaryota</taxon>
        <taxon>Metazoa</taxon>
        <taxon>Chordata</taxon>
        <taxon>Craniata</taxon>
        <taxon>Vertebrata</taxon>
        <taxon>Euteleostomi</taxon>
        <taxon>Actinopterygii</taxon>
        <taxon>Neopterygii</taxon>
        <taxon>Teleostei</taxon>
        <taxon>Neoteleostei</taxon>
        <taxon>Acanthomorphata</taxon>
        <taxon>Ovalentaria</taxon>
        <taxon>Pomacentridae</taxon>
        <taxon>Amphiprion</taxon>
    </lineage>
</organism>
<proteinExistence type="predicted"/>
<dbReference type="Proteomes" id="UP001501940">
    <property type="component" value="Chromosome 11"/>
</dbReference>
<evidence type="ECO:0000313" key="2">
    <source>
        <dbReference type="Proteomes" id="UP001501940"/>
    </source>
</evidence>
<reference evidence="1 2" key="1">
    <citation type="submission" date="2022-01" db="EMBL/GenBank/DDBJ databases">
        <title>A chromosome-scale genome assembly of the false clownfish, Amphiprion ocellaris.</title>
        <authorList>
            <person name="Ryu T."/>
        </authorList>
    </citation>
    <scope>NUCLEOTIDE SEQUENCE [LARGE SCALE GENOMIC DNA]</scope>
</reference>
<accession>A0AAQ6AAB9</accession>
<reference evidence="1" key="2">
    <citation type="submission" date="2025-08" db="UniProtKB">
        <authorList>
            <consortium name="Ensembl"/>
        </authorList>
    </citation>
    <scope>IDENTIFICATION</scope>
</reference>